<dbReference type="FunFam" id="1.20.1250.20:FF:000003">
    <property type="entry name" value="Solute carrier family 17 member 3"/>
    <property type="match status" value="1"/>
</dbReference>
<feature type="compositionally biased region" description="Polar residues" evidence="7">
    <location>
        <begin position="89"/>
        <end position="104"/>
    </location>
</feature>
<dbReference type="PANTHER" id="PTHR11662">
    <property type="entry name" value="SOLUTE CARRIER FAMILY 17"/>
    <property type="match status" value="1"/>
</dbReference>
<dbReference type="GO" id="GO:0015293">
    <property type="term" value="F:symporter activity"/>
    <property type="evidence" value="ECO:0007669"/>
    <property type="project" value="UniProtKB-KW"/>
</dbReference>
<dbReference type="GO" id="GO:0006820">
    <property type="term" value="P:monoatomic anion transport"/>
    <property type="evidence" value="ECO:0007669"/>
    <property type="project" value="TreeGrafter"/>
</dbReference>
<name>A0A1D1VYQ6_RAMVA</name>
<evidence type="ECO:0000259" key="9">
    <source>
        <dbReference type="PROSITE" id="PS50850"/>
    </source>
</evidence>
<feature type="transmembrane region" description="Helical" evidence="8">
    <location>
        <begin position="391"/>
        <end position="410"/>
    </location>
</feature>
<feature type="transmembrane region" description="Helical" evidence="8">
    <location>
        <begin position="211"/>
        <end position="235"/>
    </location>
</feature>
<feature type="transmembrane region" description="Helical" evidence="8">
    <location>
        <begin position="123"/>
        <end position="143"/>
    </location>
</feature>
<feature type="transmembrane region" description="Helical" evidence="8">
    <location>
        <begin position="316"/>
        <end position="337"/>
    </location>
</feature>
<evidence type="ECO:0000256" key="4">
    <source>
        <dbReference type="ARBA" id="ARBA00022847"/>
    </source>
</evidence>
<dbReference type="OrthoDB" id="2985014at2759"/>
<feature type="transmembrane region" description="Helical" evidence="8">
    <location>
        <begin position="357"/>
        <end position="379"/>
    </location>
</feature>
<dbReference type="PROSITE" id="PS50850">
    <property type="entry name" value="MFS"/>
    <property type="match status" value="1"/>
</dbReference>
<evidence type="ECO:0000313" key="10">
    <source>
        <dbReference type="EMBL" id="GAV06537.1"/>
    </source>
</evidence>
<dbReference type="InterPro" id="IPR036259">
    <property type="entry name" value="MFS_trans_sf"/>
</dbReference>
<evidence type="ECO:0000256" key="6">
    <source>
        <dbReference type="ARBA" id="ARBA00023136"/>
    </source>
</evidence>
<dbReference type="GO" id="GO:0016324">
    <property type="term" value="C:apical plasma membrane"/>
    <property type="evidence" value="ECO:0007669"/>
    <property type="project" value="TreeGrafter"/>
</dbReference>
<keyword evidence="3 8" id="KW-0812">Transmembrane</keyword>
<reference evidence="10 11" key="1">
    <citation type="journal article" date="2016" name="Nat. Commun.">
        <title>Extremotolerant tardigrade genome and improved radiotolerance of human cultured cells by tardigrade-unique protein.</title>
        <authorList>
            <person name="Hashimoto T."/>
            <person name="Horikawa D.D."/>
            <person name="Saito Y."/>
            <person name="Kuwahara H."/>
            <person name="Kozuka-Hata H."/>
            <person name="Shin-I T."/>
            <person name="Minakuchi Y."/>
            <person name="Ohishi K."/>
            <person name="Motoyama A."/>
            <person name="Aizu T."/>
            <person name="Enomoto A."/>
            <person name="Kondo K."/>
            <person name="Tanaka S."/>
            <person name="Hara Y."/>
            <person name="Koshikawa S."/>
            <person name="Sagara H."/>
            <person name="Miura T."/>
            <person name="Yokobori S."/>
            <person name="Miyagawa K."/>
            <person name="Suzuki Y."/>
            <person name="Kubo T."/>
            <person name="Oyama M."/>
            <person name="Kohara Y."/>
            <person name="Fujiyama A."/>
            <person name="Arakawa K."/>
            <person name="Katayama T."/>
            <person name="Toyoda A."/>
            <person name="Kunieda T."/>
        </authorList>
    </citation>
    <scope>NUCLEOTIDE SEQUENCE [LARGE SCALE GENOMIC DNA]</scope>
    <source>
        <strain evidence="10 11">YOKOZUNA-1</strain>
    </source>
</reference>
<dbReference type="InterPro" id="IPR011701">
    <property type="entry name" value="MFS"/>
</dbReference>
<feature type="transmembrane region" description="Helical" evidence="8">
    <location>
        <begin position="150"/>
        <end position="169"/>
    </location>
</feature>
<dbReference type="Proteomes" id="UP000186922">
    <property type="component" value="Unassembled WGS sequence"/>
</dbReference>
<feature type="transmembrane region" description="Helical" evidence="8">
    <location>
        <begin position="241"/>
        <end position="260"/>
    </location>
</feature>
<proteinExistence type="predicted"/>
<dbReference type="AlphaFoldDB" id="A0A1D1VYQ6"/>
<organism evidence="10 11">
    <name type="scientific">Ramazzottius varieornatus</name>
    <name type="common">Water bear</name>
    <name type="synonym">Tardigrade</name>
    <dbReference type="NCBI Taxonomy" id="947166"/>
    <lineage>
        <taxon>Eukaryota</taxon>
        <taxon>Metazoa</taxon>
        <taxon>Ecdysozoa</taxon>
        <taxon>Tardigrada</taxon>
        <taxon>Eutardigrada</taxon>
        <taxon>Parachela</taxon>
        <taxon>Hypsibioidea</taxon>
        <taxon>Ramazzottiidae</taxon>
        <taxon>Ramazzottius</taxon>
    </lineage>
</organism>
<comment type="subcellular location">
    <subcellularLocation>
        <location evidence="1">Membrane</location>
        <topology evidence="1">Multi-pass membrane protein</topology>
    </subcellularLocation>
</comment>
<comment type="caution">
    <text evidence="10">The sequence shown here is derived from an EMBL/GenBank/DDBJ whole genome shotgun (WGS) entry which is preliminary data.</text>
</comment>
<feature type="transmembrane region" description="Helical" evidence="8">
    <location>
        <begin position="28"/>
        <end position="59"/>
    </location>
</feature>
<protein>
    <recommendedName>
        <fullName evidence="9">Major facilitator superfamily (MFS) profile domain-containing protein</fullName>
    </recommendedName>
</protein>
<dbReference type="SUPFAM" id="SSF103473">
    <property type="entry name" value="MFS general substrate transporter"/>
    <property type="match status" value="1"/>
</dbReference>
<accession>A0A1D1VYQ6</accession>
<dbReference type="InterPro" id="IPR020846">
    <property type="entry name" value="MFS_dom"/>
</dbReference>
<evidence type="ECO:0000313" key="11">
    <source>
        <dbReference type="Proteomes" id="UP000186922"/>
    </source>
</evidence>
<feature type="transmembrane region" description="Helical" evidence="8">
    <location>
        <begin position="481"/>
        <end position="505"/>
    </location>
</feature>
<keyword evidence="4" id="KW-0769">Symport</keyword>
<keyword evidence="5 8" id="KW-1133">Transmembrane helix</keyword>
<evidence type="ECO:0000256" key="5">
    <source>
        <dbReference type="ARBA" id="ARBA00022989"/>
    </source>
</evidence>
<feature type="transmembrane region" description="Helical" evidence="8">
    <location>
        <begin position="416"/>
        <end position="437"/>
    </location>
</feature>
<keyword evidence="6 8" id="KW-0472">Membrane</keyword>
<evidence type="ECO:0000256" key="2">
    <source>
        <dbReference type="ARBA" id="ARBA00022448"/>
    </source>
</evidence>
<keyword evidence="11" id="KW-1185">Reference proteome</keyword>
<evidence type="ECO:0000256" key="8">
    <source>
        <dbReference type="SAM" id="Phobius"/>
    </source>
</evidence>
<dbReference type="STRING" id="947166.A0A1D1VYQ6"/>
<evidence type="ECO:0000256" key="1">
    <source>
        <dbReference type="ARBA" id="ARBA00004141"/>
    </source>
</evidence>
<dbReference type="PANTHER" id="PTHR11662:SF454">
    <property type="entry name" value="SIALIN-LIKE"/>
    <property type="match status" value="1"/>
</dbReference>
<feature type="transmembrane region" description="Helical" evidence="8">
    <location>
        <begin position="449"/>
        <end position="469"/>
    </location>
</feature>
<dbReference type="Pfam" id="PF07690">
    <property type="entry name" value="MFS_1"/>
    <property type="match status" value="1"/>
</dbReference>
<evidence type="ECO:0000256" key="7">
    <source>
        <dbReference type="SAM" id="MobiDB-lite"/>
    </source>
</evidence>
<dbReference type="Gene3D" id="1.20.1250.20">
    <property type="entry name" value="MFS general substrate transporter like domains"/>
    <property type="match status" value="2"/>
</dbReference>
<dbReference type="InterPro" id="IPR050382">
    <property type="entry name" value="MFS_Na/Anion_cotransporter"/>
</dbReference>
<feature type="transmembrane region" description="Helical" evidence="8">
    <location>
        <begin position="175"/>
        <end position="199"/>
    </location>
</feature>
<feature type="domain" description="Major facilitator superfamily (MFS) profile" evidence="9">
    <location>
        <begin position="28"/>
        <end position="510"/>
    </location>
</feature>
<evidence type="ECO:0000256" key="3">
    <source>
        <dbReference type="ARBA" id="ARBA00022692"/>
    </source>
</evidence>
<dbReference type="EMBL" id="BDGG01000013">
    <property type="protein sequence ID" value="GAV06537.1"/>
    <property type="molecule type" value="Genomic_DNA"/>
</dbReference>
<sequence>MDSGIREKSPAVSVSREYGSDRLGQRHVLLLLTFSGMLLMYSTRIALSISMVAMTVPIVQNPTNLSNSSLQDVCPFPNDAREVSEVSDSESQWNTSEDSSATTPRPLTARAKTFDWDSETQGYLHGGFLYGYLLAQLPGGWIAHRMGAKWPLAISMLVTAVMTLLSPIAASTSVWLFLTVRVVVGMVQGIIWSTMGGLWGKWAPPLERGRLLSVTYSGAHIGTVFGMCVAGDLAQRYDWRAIFYCFGAICLVWVLLWTLLAHNTPQSHPRISKEERDYILTAINPDNDPSRKQLLGSQADKNREVPWKSILTSFPVWVILTVEFCNQGSFFTLIFYLPTYLNNIHHFSIKSNGSLSALPYLLCWVVTLSAGRIADFVLTRKYCSATTLRKIMSCGAFATCGSCLVGVAFSGCSSTIAVTCFIIGIGFNGGALVGHVVAYSDMSPNYSSILMGMGNGVGVVSGIIATYVVGALTEAEGGRSIAGWQMVFLIAGGMLGLASLLFAIFGTAKRQSWDRPSL</sequence>
<gene>
    <name evidence="10" type="primary">RvY_16506-1</name>
    <name evidence="10" type="synonym">RvY_16506.1</name>
    <name evidence="10" type="ORF">RvY_16506</name>
</gene>
<feature type="region of interest" description="Disordered" evidence="7">
    <location>
        <begin position="84"/>
        <end position="104"/>
    </location>
</feature>
<keyword evidence="2" id="KW-0813">Transport</keyword>